<reference evidence="1 2" key="1">
    <citation type="journal article" date="2014" name="Genome Announc.">
        <title>Draft genome sequences of eight enterohepatic helicobacter species isolated from both laboratory and wild rodents.</title>
        <authorList>
            <person name="Sheh A."/>
            <person name="Shen Z."/>
            <person name="Fox J.G."/>
        </authorList>
    </citation>
    <scope>NUCLEOTIDE SEQUENCE [LARGE SCALE GENOMIC DNA]</scope>
    <source>
        <strain evidence="1 2">MIT 09-6949</strain>
    </source>
</reference>
<name>A0A4V6I268_9HELI</name>
<dbReference type="AlphaFoldDB" id="A0A4V6I268"/>
<keyword evidence="2" id="KW-1185">Reference proteome</keyword>
<organism evidence="1 2">
    <name type="scientific">Helicobacter jaachi</name>
    <dbReference type="NCBI Taxonomy" id="1677920"/>
    <lineage>
        <taxon>Bacteria</taxon>
        <taxon>Pseudomonadati</taxon>
        <taxon>Campylobacterota</taxon>
        <taxon>Epsilonproteobacteria</taxon>
        <taxon>Campylobacterales</taxon>
        <taxon>Helicobacteraceae</taxon>
        <taxon>Helicobacter</taxon>
    </lineage>
</organism>
<gene>
    <name evidence="1" type="ORF">LS71_009110</name>
</gene>
<evidence type="ECO:0000313" key="2">
    <source>
        <dbReference type="Proteomes" id="UP000029733"/>
    </source>
</evidence>
<accession>A0A4V6I268</accession>
<comment type="caution">
    <text evidence="1">The sequence shown here is derived from an EMBL/GenBank/DDBJ whole genome shotgun (WGS) entry which is preliminary data.</text>
</comment>
<dbReference type="RefSeq" id="WP_138109932.1">
    <property type="nucleotide sequence ID" value="NZ_JRPR02000016.1"/>
</dbReference>
<protein>
    <submittedName>
        <fullName evidence="1">Uncharacterized protein</fullName>
    </submittedName>
</protein>
<sequence>MQIEKTQKYCIDGQVFNQSYRHSGNHGFDFVIENPNDYAVDVFFSAQAGAGEITYGWHQPTKGTRYYNNGAHGNSVQVILNGALLYHLSGGGGSMGGFLSQERHWRGSTKGWSSWSGMYAHTKQVAQSGESIAAALTLNAKGTLIFRYGAGSGSRHSYGSHSFSVIY</sequence>
<dbReference type="OrthoDB" id="9986888at2"/>
<dbReference type="EMBL" id="JRPR02000016">
    <property type="protein sequence ID" value="TLD94852.1"/>
    <property type="molecule type" value="Genomic_DNA"/>
</dbReference>
<proteinExistence type="predicted"/>
<evidence type="ECO:0000313" key="1">
    <source>
        <dbReference type="EMBL" id="TLD94852.1"/>
    </source>
</evidence>
<dbReference type="Proteomes" id="UP000029733">
    <property type="component" value="Unassembled WGS sequence"/>
</dbReference>